<keyword evidence="3" id="KW-0378">Hydrolase</keyword>
<dbReference type="SUPFAM" id="SSF56281">
    <property type="entry name" value="Metallo-hydrolase/oxidoreductase"/>
    <property type="match status" value="1"/>
</dbReference>
<dbReference type="InterPro" id="IPR036866">
    <property type="entry name" value="RibonucZ/Hydroxyglut_hydro"/>
</dbReference>
<dbReference type="SMART" id="SM00849">
    <property type="entry name" value="Lactamase_B"/>
    <property type="match status" value="1"/>
</dbReference>
<keyword evidence="4" id="KW-0862">Zinc</keyword>
<evidence type="ECO:0000256" key="3">
    <source>
        <dbReference type="ARBA" id="ARBA00022801"/>
    </source>
</evidence>
<dbReference type="PANTHER" id="PTHR46233:SF3">
    <property type="entry name" value="HYDROXYACYLGLUTATHIONE HYDROLASE GLOC"/>
    <property type="match status" value="1"/>
</dbReference>
<dbReference type="Pfam" id="PF00753">
    <property type="entry name" value="Lactamase_B"/>
    <property type="match status" value="1"/>
</dbReference>
<organism evidence="6 7">
    <name type="scientific">Thalassobacterium maritimum</name>
    <dbReference type="NCBI Taxonomy" id="3041265"/>
    <lineage>
        <taxon>Bacteria</taxon>
        <taxon>Pseudomonadati</taxon>
        <taxon>Verrucomicrobiota</taxon>
        <taxon>Opitutia</taxon>
        <taxon>Puniceicoccales</taxon>
        <taxon>Coraliomargaritaceae</taxon>
        <taxon>Thalassobacterium</taxon>
    </lineage>
</organism>
<feature type="domain" description="Metallo-beta-lactamase" evidence="5">
    <location>
        <begin position="99"/>
        <end position="258"/>
    </location>
</feature>
<dbReference type="InterPro" id="IPR051453">
    <property type="entry name" value="MBL_Glyoxalase_II"/>
</dbReference>
<comment type="caution">
    <text evidence="6">The sequence shown here is derived from an EMBL/GenBank/DDBJ whole genome shotgun (WGS) entry which is preliminary data.</text>
</comment>
<reference evidence="6 7" key="1">
    <citation type="submission" date="2023-04" db="EMBL/GenBank/DDBJ databases">
        <title>A novel bacteria isolated from coastal sediment.</title>
        <authorList>
            <person name="Liu X.-J."/>
            <person name="Du Z.-J."/>
        </authorList>
    </citation>
    <scope>NUCLEOTIDE SEQUENCE [LARGE SCALE GENOMIC DNA]</scope>
    <source>
        <strain evidence="6 7">SDUM461003</strain>
    </source>
</reference>
<keyword evidence="2" id="KW-0479">Metal-binding</keyword>
<dbReference type="RefSeq" id="WP_308949656.1">
    <property type="nucleotide sequence ID" value="NZ_JARXHW010000015.1"/>
</dbReference>
<evidence type="ECO:0000313" key="6">
    <source>
        <dbReference type="EMBL" id="MDQ8207508.1"/>
    </source>
</evidence>
<protein>
    <submittedName>
        <fullName evidence="6">MBL fold metallo-hydrolase</fullName>
    </submittedName>
</protein>
<evidence type="ECO:0000256" key="1">
    <source>
        <dbReference type="ARBA" id="ARBA00001947"/>
    </source>
</evidence>
<sequence>MRIPIEDGFEDVLLKAAVGQRLGHGALSVRSGLSLKEVRALLAGELDVAHLRKVAQVLGLDADKLISLAQGDWYPSTVDLPGLECICMPFPEASYPDATVNCYVAFDQASRDAIVFDAGTRAEPILELIQSRGLHLQAVLITHAHRDHIGGVTALSELAPAGQVYAPANEPVLGASLLEPEAELSVGKFQIKAVETNGHSRGALSYIVNGLGSQVAFVGDSIFCLSMGGSQQGYQLALNNNRNKLLSLSTDTVLCPGHGPMTTVAQELAHNPFF</sequence>
<evidence type="ECO:0000256" key="4">
    <source>
        <dbReference type="ARBA" id="ARBA00022833"/>
    </source>
</evidence>
<evidence type="ECO:0000259" key="5">
    <source>
        <dbReference type="SMART" id="SM00849"/>
    </source>
</evidence>
<name>A0ABU1ATL9_9BACT</name>
<dbReference type="Gene3D" id="3.60.15.10">
    <property type="entry name" value="Ribonuclease Z/Hydroxyacylglutathione hydrolase-like"/>
    <property type="match status" value="1"/>
</dbReference>
<gene>
    <name evidence="6" type="ORF">QEH52_08310</name>
</gene>
<proteinExistence type="predicted"/>
<comment type="cofactor">
    <cofactor evidence="1">
        <name>Zn(2+)</name>
        <dbReference type="ChEBI" id="CHEBI:29105"/>
    </cofactor>
</comment>
<dbReference type="PANTHER" id="PTHR46233">
    <property type="entry name" value="HYDROXYACYLGLUTATHIONE HYDROLASE GLOC"/>
    <property type="match status" value="1"/>
</dbReference>
<dbReference type="Proteomes" id="UP001225316">
    <property type="component" value="Unassembled WGS sequence"/>
</dbReference>
<dbReference type="InterPro" id="IPR001279">
    <property type="entry name" value="Metallo-B-lactamas"/>
</dbReference>
<dbReference type="EMBL" id="JARXHW010000015">
    <property type="protein sequence ID" value="MDQ8207508.1"/>
    <property type="molecule type" value="Genomic_DNA"/>
</dbReference>
<evidence type="ECO:0000256" key="2">
    <source>
        <dbReference type="ARBA" id="ARBA00022723"/>
    </source>
</evidence>
<keyword evidence="7" id="KW-1185">Reference proteome</keyword>
<accession>A0ABU1ATL9</accession>
<evidence type="ECO:0000313" key="7">
    <source>
        <dbReference type="Proteomes" id="UP001225316"/>
    </source>
</evidence>